<evidence type="ECO:0000313" key="2">
    <source>
        <dbReference type="EMBL" id="KAI3924828.1"/>
    </source>
</evidence>
<dbReference type="Proteomes" id="UP001202328">
    <property type="component" value="Unassembled WGS sequence"/>
</dbReference>
<dbReference type="EMBL" id="JAJJMB010008256">
    <property type="protein sequence ID" value="KAI3924828.1"/>
    <property type="molecule type" value="Genomic_DNA"/>
</dbReference>
<feature type="signal peptide" evidence="1">
    <location>
        <begin position="1"/>
        <end position="31"/>
    </location>
</feature>
<evidence type="ECO:0000256" key="1">
    <source>
        <dbReference type="SAM" id="SignalP"/>
    </source>
</evidence>
<feature type="chain" id="PRO_5042156457" evidence="1">
    <location>
        <begin position="32"/>
        <end position="92"/>
    </location>
</feature>
<protein>
    <submittedName>
        <fullName evidence="2">Uncharacterized protein</fullName>
    </submittedName>
</protein>
<accession>A0AAD4SX80</accession>
<keyword evidence="1" id="KW-0732">Signal</keyword>
<proteinExistence type="predicted"/>
<organism evidence="2 3">
    <name type="scientific">Papaver atlanticum</name>
    <dbReference type="NCBI Taxonomy" id="357466"/>
    <lineage>
        <taxon>Eukaryota</taxon>
        <taxon>Viridiplantae</taxon>
        <taxon>Streptophyta</taxon>
        <taxon>Embryophyta</taxon>
        <taxon>Tracheophyta</taxon>
        <taxon>Spermatophyta</taxon>
        <taxon>Magnoliopsida</taxon>
        <taxon>Ranunculales</taxon>
        <taxon>Papaveraceae</taxon>
        <taxon>Papaveroideae</taxon>
        <taxon>Papaver</taxon>
    </lineage>
</organism>
<name>A0AAD4SX80_9MAGN</name>
<comment type="caution">
    <text evidence="2">The sequence shown here is derived from an EMBL/GenBank/DDBJ whole genome shotgun (WGS) entry which is preliminary data.</text>
</comment>
<sequence>MAKTVFLCFAPLFLGLILISGVLMSFNGVNGFEICFDTNLEDPWGITPGACQAQCERNENNVAPYRFLTSQLHNIWSFSPTKCNCCYSDGNL</sequence>
<keyword evidence="3" id="KW-1185">Reference proteome</keyword>
<gene>
    <name evidence="2" type="ORF">MKW98_031079</name>
</gene>
<evidence type="ECO:0000313" key="3">
    <source>
        <dbReference type="Proteomes" id="UP001202328"/>
    </source>
</evidence>
<reference evidence="2" key="1">
    <citation type="submission" date="2022-04" db="EMBL/GenBank/DDBJ databases">
        <title>A functionally conserved STORR gene fusion in Papaver species that diverged 16.8 million years ago.</title>
        <authorList>
            <person name="Catania T."/>
        </authorList>
    </citation>
    <scope>NUCLEOTIDE SEQUENCE</scope>
    <source>
        <strain evidence="2">S-188037</strain>
    </source>
</reference>
<dbReference type="AlphaFoldDB" id="A0AAD4SX80"/>